<evidence type="ECO:0000313" key="2">
    <source>
        <dbReference type="EMBL" id="KZP34253.1"/>
    </source>
</evidence>
<dbReference type="AlphaFoldDB" id="A0A166WYV8"/>
<feature type="region of interest" description="Disordered" evidence="1">
    <location>
        <begin position="136"/>
        <end position="166"/>
    </location>
</feature>
<dbReference type="Proteomes" id="UP000076532">
    <property type="component" value="Unassembled WGS sequence"/>
</dbReference>
<sequence>MHAHAVFAAPGHHPSAYAVIPPLADTTDKHRDGSLVRLREPSQTPSAHASMRARLAVRGYETRNILSAAPSRRMGLSEDQEWTRARSVQRRDGHDEAAGRCGCMHDGAFHPKCECMCMSGVTLINFVVDAAAGSLWPTPSHKRPGRPAPKGSGGGGRHGRDMPSRICCTRERDGGGGYACSLALVVVIAVGWSKRGILCPWSTFHGSQSTDGNHPNRCQRDAEEDAWNGAPVANINEPPDQLLSPLRGTGLGVDMSTNRPARPPARHHGARCAQKKEIGGWSPTRWS</sequence>
<dbReference type="EMBL" id="KV417480">
    <property type="protein sequence ID" value="KZP34253.1"/>
    <property type="molecule type" value="Genomic_DNA"/>
</dbReference>
<evidence type="ECO:0000256" key="1">
    <source>
        <dbReference type="SAM" id="MobiDB-lite"/>
    </source>
</evidence>
<proteinExistence type="predicted"/>
<name>A0A166WYV8_9AGAM</name>
<gene>
    <name evidence="2" type="ORF">FIBSPDRAFT_942400</name>
</gene>
<organism evidence="2 3">
    <name type="scientific">Athelia psychrophila</name>
    <dbReference type="NCBI Taxonomy" id="1759441"/>
    <lineage>
        <taxon>Eukaryota</taxon>
        <taxon>Fungi</taxon>
        <taxon>Dikarya</taxon>
        <taxon>Basidiomycota</taxon>
        <taxon>Agaricomycotina</taxon>
        <taxon>Agaricomycetes</taxon>
        <taxon>Agaricomycetidae</taxon>
        <taxon>Atheliales</taxon>
        <taxon>Atheliaceae</taxon>
        <taxon>Athelia</taxon>
    </lineage>
</organism>
<evidence type="ECO:0000313" key="3">
    <source>
        <dbReference type="Proteomes" id="UP000076532"/>
    </source>
</evidence>
<keyword evidence="3" id="KW-1185">Reference proteome</keyword>
<feature type="region of interest" description="Disordered" evidence="1">
    <location>
        <begin position="230"/>
        <end position="287"/>
    </location>
</feature>
<reference evidence="2 3" key="1">
    <citation type="journal article" date="2016" name="Mol. Biol. Evol.">
        <title>Comparative Genomics of Early-Diverging Mushroom-Forming Fungi Provides Insights into the Origins of Lignocellulose Decay Capabilities.</title>
        <authorList>
            <person name="Nagy L.G."/>
            <person name="Riley R."/>
            <person name="Tritt A."/>
            <person name="Adam C."/>
            <person name="Daum C."/>
            <person name="Floudas D."/>
            <person name="Sun H."/>
            <person name="Yadav J.S."/>
            <person name="Pangilinan J."/>
            <person name="Larsson K.H."/>
            <person name="Matsuura K."/>
            <person name="Barry K."/>
            <person name="Labutti K."/>
            <person name="Kuo R."/>
            <person name="Ohm R.A."/>
            <person name="Bhattacharya S.S."/>
            <person name="Shirouzu T."/>
            <person name="Yoshinaga Y."/>
            <person name="Martin F.M."/>
            <person name="Grigoriev I.V."/>
            <person name="Hibbett D.S."/>
        </authorList>
    </citation>
    <scope>NUCLEOTIDE SEQUENCE [LARGE SCALE GENOMIC DNA]</scope>
    <source>
        <strain evidence="2 3">CBS 109695</strain>
    </source>
</reference>
<accession>A0A166WYV8</accession>
<protein>
    <submittedName>
        <fullName evidence="2">Uncharacterized protein</fullName>
    </submittedName>
</protein>